<feature type="transmembrane region" description="Helical" evidence="9">
    <location>
        <begin position="138"/>
        <end position="156"/>
    </location>
</feature>
<accession>A0A226F8C4</accession>
<evidence type="ECO:0000313" key="10">
    <source>
        <dbReference type="EMBL" id="OXA65106.1"/>
    </source>
</evidence>
<keyword evidence="7" id="KW-0807">Transducer</keyword>
<feature type="compositionally biased region" description="Basic and acidic residues" evidence="8">
    <location>
        <begin position="1"/>
        <end position="13"/>
    </location>
</feature>
<dbReference type="OrthoDB" id="8297814at2759"/>
<dbReference type="PANTHER" id="PTHR21143">
    <property type="entry name" value="INVERTEBRATE GUSTATORY RECEPTOR"/>
    <property type="match status" value="1"/>
</dbReference>
<dbReference type="Pfam" id="PF08395">
    <property type="entry name" value="7tm_7"/>
    <property type="match status" value="1"/>
</dbReference>
<feature type="transmembrane region" description="Helical" evidence="9">
    <location>
        <begin position="297"/>
        <end position="317"/>
    </location>
</feature>
<dbReference type="PANTHER" id="PTHR21143:SF121">
    <property type="entry name" value="GUSTATORY AND ODORANT RECEPTOR 21A"/>
    <property type="match status" value="1"/>
</dbReference>
<evidence type="ECO:0000256" key="6">
    <source>
        <dbReference type="ARBA" id="ARBA00023170"/>
    </source>
</evidence>
<dbReference type="GO" id="GO:0050909">
    <property type="term" value="P:sensory perception of taste"/>
    <property type="evidence" value="ECO:0007669"/>
    <property type="project" value="InterPro"/>
</dbReference>
<evidence type="ECO:0000313" key="11">
    <source>
        <dbReference type="Proteomes" id="UP000198287"/>
    </source>
</evidence>
<reference evidence="10 11" key="1">
    <citation type="submission" date="2015-12" db="EMBL/GenBank/DDBJ databases">
        <title>The genome of Folsomia candida.</title>
        <authorList>
            <person name="Faddeeva A."/>
            <person name="Derks M.F."/>
            <person name="Anvar Y."/>
            <person name="Smit S."/>
            <person name="Van Straalen N."/>
            <person name="Roelofs D."/>
        </authorList>
    </citation>
    <scope>NUCLEOTIDE SEQUENCE [LARGE SCALE GENOMIC DNA]</scope>
    <source>
        <strain evidence="10 11">VU population</strain>
        <tissue evidence="10">Whole body</tissue>
    </source>
</reference>
<gene>
    <name evidence="10" type="ORF">Fcan01_01307</name>
</gene>
<keyword evidence="6" id="KW-0675">Receptor</keyword>
<keyword evidence="2" id="KW-1003">Cell membrane</keyword>
<evidence type="ECO:0000256" key="9">
    <source>
        <dbReference type="SAM" id="Phobius"/>
    </source>
</evidence>
<evidence type="ECO:0000256" key="1">
    <source>
        <dbReference type="ARBA" id="ARBA00004651"/>
    </source>
</evidence>
<feature type="region of interest" description="Disordered" evidence="8">
    <location>
        <begin position="1"/>
        <end position="23"/>
    </location>
</feature>
<dbReference type="InterPro" id="IPR013604">
    <property type="entry name" value="7TM_chemorcpt"/>
</dbReference>
<dbReference type="STRING" id="158441.A0A226F8C4"/>
<evidence type="ECO:0000256" key="2">
    <source>
        <dbReference type="ARBA" id="ARBA00022475"/>
    </source>
</evidence>
<feature type="compositionally biased region" description="Basic residues" evidence="8">
    <location>
        <begin position="14"/>
        <end position="23"/>
    </location>
</feature>
<dbReference type="EMBL" id="LNIX01000001">
    <property type="protein sequence ID" value="OXA65106.1"/>
    <property type="molecule type" value="Genomic_DNA"/>
</dbReference>
<keyword evidence="3 9" id="KW-0812">Transmembrane</keyword>
<dbReference type="AlphaFoldDB" id="A0A226F8C4"/>
<sequence>MFEVIRTDHDKNKSHSPSRHHAHLNQHNSPYSNHIQLVKTISSASILPPRTPEHLKYSYKTIFKVYFNFTFCMCISPFRFCKVVTPWDKGVTYRMKKATPQMLICILVHILIIYNYLMSIRNVKLKMLASNPIVYFELFQTVTNSLYRVAFCYMLWTKQDQVVKVMHFSGDLAAPSEKIYPFTIFLCVMYTGMSLACGILGDEYASHAADNSTETTIKTSRWTPYSFLHASSAKAKYFLFLADSALPTPINITGHNISTGNITVNSVSQMEVGDVLFGVLGMTMSIYRNLFHFQSNLFLLLVTLSLAFHVKALHVLIAPRPNSGSGLLPLNELSINFPVDMILSKYRTLKDLAAMLNSTFGGLMLLYVLTSISTIATYLNTVIVEPDLFTKIRIVWGTNTFVIILVTGSNLCNHISELKTWLGEGSNCKQLSLSQLVILLNELNDHPVGISGMGLFTIHYKSVTGLVSTLVTYFIIMLQFQVAVRGDD</sequence>
<feature type="transmembrane region" description="Helical" evidence="9">
    <location>
        <begin position="364"/>
        <end position="384"/>
    </location>
</feature>
<dbReference type="GO" id="GO:0043025">
    <property type="term" value="C:neuronal cell body"/>
    <property type="evidence" value="ECO:0007669"/>
    <property type="project" value="TreeGrafter"/>
</dbReference>
<organism evidence="10 11">
    <name type="scientific">Folsomia candida</name>
    <name type="common">Springtail</name>
    <dbReference type="NCBI Taxonomy" id="158441"/>
    <lineage>
        <taxon>Eukaryota</taxon>
        <taxon>Metazoa</taxon>
        <taxon>Ecdysozoa</taxon>
        <taxon>Arthropoda</taxon>
        <taxon>Hexapoda</taxon>
        <taxon>Collembola</taxon>
        <taxon>Entomobryomorpha</taxon>
        <taxon>Isotomoidea</taxon>
        <taxon>Isotomidae</taxon>
        <taxon>Proisotominae</taxon>
        <taxon>Folsomia</taxon>
    </lineage>
</organism>
<keyword evidence="11" id="KW-1185">Reference proteome</keyword>
<evidence type="ECO:0000256" key="8">
    <source>
        <dbReference type="SAM" id="MobiDB-lite"/>
    </source>
</evidence>
<evidence type="ECO:0000256" key="7">
    <source>
        <dbReference type="ARBA" id="ARBA00023224"/>
    </source>
</evidence>
<dbReference type="GO" id="GO:0030424">
    <property type="term" value="C:axon"/>
    <property type="evidence" value="ECO:0007669"/>
    <property type="project" value="TreeGrafter"/>
</dbReference>
<evidence type="ECO:0000256" key="5">
    <source>
        <dbReference type="ARBA" id="ARBA00023136"/>
    </source>
</evidence>
<dbReference type="GO" id="GO:0030425">
    <property type="term" value="C:dendrite"/>
    <property type="evidence" value="ECO:0007669"/>
    <property type="project" value="TreeGrafter"/>
</dbReference>
<keyword evidence="5 9" id="KW-0472">Membrane</keyword>
<dbReference type="Proteomes" id="UP000198287">
    <property type="component" value="Unassembled WGS sequence"/>
</dbReference>
<feature type="transmembrane region" description="Helical" evidence="9">
    <location>
        <begin position="98"/>
        <end position="117"/>
    </location>
</feature>
<comment type="subcellular location">
    <subcellularLocation>
        <location evidence="1">Cell membrane</location>
        <topology evidence="1">Multi-pass membrane protein</topology>
    </subcellularLocation>
</comment>
<dbReference type="GO" id="GO:0007165">
    <property type="term" value="P:signal transduction"/>
    <property type="evidence" value="ECO:0007669"/>
    <property type="project" value="UniProtKB-KW"/>
</dbReference>
<feature type="transmembrane region" description="Helical" evidence="9">
    <location>
        <begin position="179"/>
        <end position="201"/>
    </location>
</feature>
<name>A0A226F8C4_FOLCA</name>
<comment type="caution">
    <text evidence="10">The sequence shown here is derived from an EMBL/GenBank/DDBJ whole genome shotgun (WGS) entry which is preliminary data.</text>
</comment>
<evidence type="ECO:0000256" key="4">
    <source>
        <dbReference type="ARBA" id="ARBA00022989"/>
    </source>
</evidence>
<feature type="transmembrane region" description="Helical" evidence="9">
    <location>
        <begin position="61"/>
        <end position="78"/>
    </location>
</feature>
<evidence type="ECO:0008006" key="12">
    <source>
        <dbReference type="Google" id="ProtNLM"/>
    </source>
</evidence>
<evidence type="ECO:0000256" key="3">
    <source>
        <dbReference type="ARBA" id="ARBA00022692"/>
    </source>
</evidence>
<feature type="transmembrane region" description="Helical" evidence="9">
    <location>
        <begin position="463"/>
        <end position="484"/>
    </location>
</feature>
<dbReference type="GO" id="GO:0005886">
    <property type="term" value="C:plasma membrane"/>
    <property type="evidence" value="ECO:0007669"/>
    <property type="project" value="UniProtKB-SubCell"/>
</dbReference>
<keyword evidence="4 9" id="KW-1133">Transmembrane helix</keyword>
<protein>
    <recommendedName>
        <fullName evidence="12">Gustatory receptor</fullName>
    </recommendedName>
</protein>
<proteinExistence type="predicted"/>